<feature type="region of interest" description="Disordered" evidence="10">
    <location>
        <begin position="56"/>
        <end position="85"/>
    </location>
</feature>
<comment type="similarity">
    <text evidence="2">Belongs to the sulfotransferase 3 family.</text>
</comment>
<keyword evidence="13" id="KW-1185">Reference proteome</keyword>
<feature type="chain" id="PRO_5018741083" evidence="11">
    <location>
        <begin position="23"/>
        <end position="307"/>
    </location>
</feature>
<evidence type="ECO:0000256" key="6">
    <source>
        <dbReference type="ARBA" id="ARBA00022989"/>
    </source>
</evidence>
<comment type="subcellular location">
    <subcellularLocation>
        <location evidence="1">Golgi apparatus membrane</location>
        <topology evidence="1">Single-pass type II membrane protein</topology>
    </subcellularLocation>
</comment>
<dbReference type="InterPro" id="IPR005331">
    <property type="entry name" value="Sulfotransferase"/>
</dbReference>
<accession>A0A3R7QYN7</accession>
<sequence length="307" mass="35023">MGVATLCFFPLILTFILRDSFARLPLVRDLVRPYNPKPEEFMTAAQDPATLIQPKPEDFAMHSPSAPQDPATILQSDHQDPATLPQYKPEEPVLFTPSSVPKDPAKYPESRFQDLTIPSEPHAASLTNTSVRLLEQRSEFLEQPTQGNDNNLHLKPVDPHVIIYNRVPKCASATMLRICLGLSERNNFSFNNMRDLGRHDSREDQEKLGKWIFQRSLASRHFFFEHMTYINFTSLGFWEPSWINVVRHPVEAEYPSPAKAKQVVEKEFVVVGIQEQLDDTLLSTKTGTSKLRNLQPPTRHFRFSNGG</sequence>
<dbReference type="InterPro" id="IPR007734">
    <property type="entry name" value="Heparan_SO4_2-O-STrfase"/>
</dbReference>
<keyword evidence="4" id="KW-0812">Transmembrane</keyword>
<keyword evidence="5" id="KW-0735">Signal-anchor</keyword>
<gene>
    <name evidence="12" type="ORF">C7M84_023180</name>
</gene>
<evidence type="ECO:0000313" key="12">
    <source>
        <dbReference type="EMBL" id="ROT83647.1"/>
    </source>
</evidence>
<keyword evidence="3 12" id="KW-0808">Transferase</keyword>
<dbReference type="Proteomes" id="UP000283509">
    <property type="component" value="Unassembled WGS sequence"/>
</dbReference>
<evidence type="ECO:0000313" key="13">
    <source>
        <dbReference type="Proteomes" id="UP000283509"/>
    </source>
</evidence>
<evidence type="ECO:0000256" key="5">
    <source>
        <dbReference type="ARBA" id="ARBA00022968"/>
    </source>
</evidence>
<evidence type="ECO:0000256" key="9">
    <source>
        <dbReference type="ARBA" id="ARBA00023180"/>
    </source>
</evidence>
<dbReference type="PANTHER" id="PTHR12129:SF15">
    <property type="entry name" value="URONYL 2-SULFOTRANSFERASE"/>
    <property type="match status" value="1"/>
</dbReference>
<dbReference type="Gene3D" id="3.40.50.300">
    <property type="entry name" value="P-loop containing nucleotide triphosphate hydrolases"/>
    <property type="match status" value="1"/>
</dbReference>
<reference evidence="12 13" key="1">
    <citation type="submission" date="2018-04" db="EMBL/GenBank/DDBJ databases">
        <authorList>
            <person name="Zhang X."/>
            <person name="Yuan J."/>
            <person name="Li F."/>
            <person name="Xiang J."/>
        </authorList>
    </citation>
    <scope>NUCLEOTIDE SEQUENCE [LARGE SCALE GENOMIC DNA]</scope>
    <source>
        <tissue evidence="12">Muscle</tissue>
    </source>
</reference>
<keyword evidence="11" id="KW-0732">Signal</keyword>
<evidence type="ECO:0000256" key="11">
    <source>
        <dbReference type="SAM" id="SignalP"/>
    </source>
</evidence>
<dbReference type="Pfam" id="PF03567">
    <property type="entry name" value="Sulfotransfer_2"/>
    <property type="match status" value="1"/>
</dbReference>
<dbReference type="GO" id="GO:0008146">
    <property type="term" value="F:sulfotransferase activity"/>
    <property type="evidence" value="ECO:0007669"/>
    <property type="project" value="InterPro"/>
</dbReference>
<reference evidence="12 13" key="2">
    <citation type="submission" date="2019-01" db="EMBL/GenBank/DDBJ databases">
        <title>The decoding of complex shrimp genome reveals the adaptation for benthos swimmer, frequently molting mechanism and breeding impact on genome.</title>
        <authorList>
            <person name="Sun Y."/>
            <person name="Gao Y."/>
            <person name="Yu Y."/>
        </authorList>
    </citation>
    <scope>NUCLEOTIDE SEQUENCE [LARGE SCALE GENOMIC DNA]</scope>
    <source>
        <tissue evidence="12">Muscle</tissue>
    </source>
</reference>
<dbReference type="InterPro" id="IPR027417">
    <property type="entry name" value="P-loop_NTPase"/>
</dbReference>
<keyword evidence="8" id="KW-0472">Membrane</keyword>
<keyword evidence="7" id="KW-0333">Golgi apparatus</keyword>
<dbReference type="OrthoDB" id="10019582at2759"/>
<proteinExistence type="inferred from homology"/>
<evidence type="ECO:0000256" key="1">
    <source>
        <dbReference type="ARBA" id="ARBA00004323"/>
    </source>
</evidence>
<evidence type="ECO:0000256" key="2">
    <source>
        <dbReference type="ARBA" id="ARBA00010569"/>
    </source>
</evidence>
<evidence type="ECO:0000256" key="3">
    <source>
        <dbReference type="ARBA" id="ARBA00022679"/>
    </source>
</evidence>
<evidence type="ECO:0000256" key="7">
    <source>
        <dbReference type="ARBA" id="ARBA00023034"/>
    </source>
</evidence>
<feature type="signal peptide" evidence="11">
    <location>
        <begin position="1"/>
        <end position="22"/>
    </location>
</feature>
<keyword evidence="9" id="KW-0325">Glycoprotein</keyword>
<evidence type="ECO:0000256" key="8">
    <source>
        <dbReference type="ARBA" id="ARBA00023136"/>
    </source>
</evidence>
<protein>
    <submittedName>
        <fullName evidence="12">Putative uronyl 2-sulfotransferase-like</fullName>
    </submittedName>
</protein>
<comment type="caution">
    <text evidence="12">The sequence shown here is derived from an EMBL/GenBank/DDBJ whole genome shotgun (WGS) entry which is preliminary data.</text>
</comment>
<organism evidence="12 13">
    <name type="scientific">Penaeus vannamei</name>
    <name type="common">Whiteleg shrimp</name>
    <name type="synonym">Litopenaeus vannamei</name>
    <dbReference type="NCBI Taxonomy" id="6689"/>
    <lineage>
        <taxon>Eukaryota</taxon>
        <taxon>Metazoa</taxon>
        <taxon>Ecdysozoa</taxon>
        <taxon>Arthropoda</taxon>
        <taxon>Crustacea</taxon>
        <taxon>Multicrustacea</taxon>
        <taxon>Malacostraca</taxon>
        <taxon>Eumalacostraca</taxon>
        <taxon>Eucarida</taxon>
        <taxon>Decapoda</taxon>
        <taxon>Dendrobranchiata</taxon>
        <taxon>Penaeoidea</taxon>
        <taxon>Penaeidae</taxon>
        <taxon>Penaeus</taxon>
    </lineage>
</organism>
<dbReference type="PANTHER" id="PTHR12129">
    <property type="entry name" value="HEPARAN SULFATE 2-O-SULFOTRANSFERASE"/>
    <property type="match status" value="1"/>
</dbReference>
<dbReference type="EMBL" id="QCYY01000659">
    <property type="protein sequence ID" value="ROT83647.1"/>
    <property type="molecule type" value="Genomic_DNA"/>
</dbReference>
<evidence type="ECO:0000256" key="4">
    <source>
        <dbReference type="ARBA" id="ARBA00022692"/>
    </source>
</evidence>
<dbReference type="AlphaFoldDB" id="A0A3R7QYN7"/>
<dbReference type="GO" id="GO:0000139">
    <property type="term" value="C:Golgi membrane"/>
    <property type="evidence" value="ECO:0007669"/>
    <property type="project" value="UniProtKB-SubCell"/>
</dbReference>
<name>A0A3R7QYN7_PENVA</name>
<keyword evidence="6" id="KW-1133">Transmembrane helix</keyword>
<evidence type="ECO:0000256" key="10">
    <source>
        <dbReference type="SAM" id="MobiDB-lite"/>
    </source>
</evidence>